<dbReference type="GO" id="GO:0009986">
    <property type="term" value="C:cell surface"/>
    <property type="evidence" value="ECO:0007669"/>
    <property type="project" value="UniProtKB-SubCell"/>
</dbReference>
<evidence type="ECO:0000313" key="5">
    <source>
        <dbReference type="Proteomes" id="UP000520011"/>
    </source>
</evidence>
<dbReference type="Pfam" id="PF15980">
    <property type="entry name" value="ComGF"/>
    <property type="match status" value="1"/>
</dbReference>
<keyword evidence="5" id="KW-1185">Reference proteome</keyword>
<dbReference type="EMBL" id="JACHEP010000013">
    <property type="protein sequence ID" value="MBB5325225.1"/>
    <property type="molecule type" value="Genomic_DNA"/>
</dbReference>
<dbReference type="AlphaFoldDB" id="A0A7W8IR75"/>
<dbReference type="NCBIfam" id="TIGR02532">
    <property type="entry name" value="IV_pilin_GFxxxE"/>
    <property type="match status" value="1"/>
</dbReference>
<dbReference type="InterPro" id="IPR016977">
    <property type="entry name" value="ComGF"/>
</dbReference>
<dbReference type="InterPro" id="IPR012902">
    <property type="entry name" value="N_methyl_site"/>
</dbReference>
<dbReference type="GO" id="GO:0030420">
    <property type="term" value="P:establishment of competence for transformation"/>
    <property type="evidence" value="ECO:0007669"/>
    <property type="project" value="UniProtKB-KW"/>
</dbReference>
<organism evidence="4 5">
    <name type="scientific">Anoxybacteroides tepidamans</name>
    <dbReference type="NCBI Taxonomy" id="265948"/>
    <lineage>
        <taxon>Bacteria</taxon>
        <taxon>Bacillati</taxon>
        <taxon>Bacillota</taxon>
        <taxon>Bacilli</taxon>
        <taxon>Bacillales</taxon>
        <taxon>Anoxybacillaceae</taxon>
        <taxon>Anoxybacteroides</taxon>
    </lineage>
</organism>
<keyword evidence="3" id="KW-0812">Transmembrane</keyword>
<evidence type="ECO:0000256" key="3">
    <source>
        <dbReference type="SAM" id="Phobius"/>
    </source>
</evidence>
<keyword evidence="3" id="KW-1133">Transmembrane helix</keyword>
<keyword evidence="2" id="KW-0178">Competence</keyword>
<dbReference type="Proteomes" id="UP000520011">
    <property type="component" value="Unassembled WGS sequence"/>
</dbReference>
<keyword evidence="3" id="KW-0472">Membrane</keyword>
<dbReference type="NCBIfam" id="NF041002">
    <property type="entry name" value="pilin_ComGF"/>
    <property type="match status" value="1"/>
</dbReference>
<comment type="subcellular location">
    <subcellularLocation>
        <location evidence="1">Cell surface</location>
    </subcellularLocation>
</comment>
<dbReference type="Pfam" id="PF07963">
    <property type="entry name" value="N_methyl"/>
    <property type="match status" value="1"/>
</dbReference>
<accession>A0A7W8IR75</accession>
<evidence type="ECO:0000256" key="1">
    <source>
        <dbReference type="ARBA" id="ARBA00004241"/>
    </source>
</evidence>
<comment type="caution">
    <text evidence="4">The sequence shown here is derived from an EMBL/GenBank/DDBJ whole genome shotgun (WGS) entry which is preliminary data.</text>
</comment>
<name>A0A7W8IR75_9BACL</name>
<gene>
    <name evidence="4" type="ORF">HNQ34_002325</name>
</gene>
<proteinExistence type="predicted"/>
<evidence type="ECO:0000256" key="2">
    <source>
        <dbReference type="ARBA" id="ARBA00023287"/>
    </source>
</evidence>
<reference evidence="4 5" key="1">
    <citation type="submission" date="2020-08" db="EMBL/GenBank/DDBJ databases">
        <title>Genomic Encyclopedia of Type Strains, Phase IV (KMG-IV): sequencing the most valuable type-strain genomes for metagenomic binning, comparative biology and taxonomic classification.</title>
        <authorList>
            <person name="Goeker M."/>
        </authorList>
    </citation>
    <scope>NUCLEOTIDE SEQUENCE [LARGE SCALE GENOMIC DNA]</scope>
    <source>
        <strain evidence="4 5">DSM 16325</strain>
    </source>
</reference>
<evidence type="ECO:0000313" key="4">
    <source>
        <dbReference type="EMBL" id="MBB5325225.1"/>
    </source>
</evidence>
<feature type="transmembrane region" description="Helical" evidence="3">
    <location>
        <begin position="6"/>
        <end position="31"/>
    </location>
</feature>
<dbReference type="PROSITE" id="PS00409">
    <property type="entry name" value="PROKAR_NTER_METHYL"/>
    <property type="match status" value="1"/>
</dbReference>
<sequence>MNMGSRGFTLIEMLIVLLVVLLIVSFLPFLLDIRWLHDKPLNRFNHLEWQVFLQQLKSEIRESKQLESDQAVMYAYKPTGEKVSFEKYGSLIRRRVNDQGNEVVLQSVSDVRYELAQNGVRIIVVTTEGKRYEAFVSTFFPIKVKQP</sequence>
<dbReference type="RefSeq" id="WP_183254573.1">
    <property type="nucleotide sequence ID" value="NZ_JACHEP010000013.1"/>
</dbReference>
<protein>
    <submittedName>
        <fullName evidence="4">Competence protein ComGF</fullName>
    </submittedName>
</protein>